<dbReference type="GO" id="GO:0016020">
    <property type="term" value="C:membrane"/>
    <property type="evidence" value="ECO:0007669"/>
    <property type="project" value="UniProtKB-SubCell"/>
</dbReference>
<feature type="transmembrane region" description="Helical" evidence="8">
    <location>
        <begin position="307"/>
        <end position="328"/>
    </location>
</feature>
<feature type="transmembrane region" description="Helical" evidence="8">
    <location>
        <begin position="340"/>
        <end position="362"/>
    </location>
</feature>
<sequence length="374" mass="42249">MNKRAAPIRNISDTQLAMLMFISIISTVTLFVPAIAAQGAHQDSWLASGVIPSLTGIFNVVLATKLAQWYPDQTIIQYCELIFGKIVGKLLAFSYVCYFLITNIVIIRELVEFLTVMLLPGTPIIFLSGVFVIASCYVVPKGPEVICRMSQFLLPLFITFFIILISLTIPDWNYTRLTPVFEGGIIPIIRGSIVPSAWFGEMILLTMFMPNVNKPQEMLKKGILMVIILSLMVTLDTFATLAVFGPDLTAVLTFPVMSLIKYIKIGSLFQRLETYMIGYWIGTMFLKIIVFFYAVHEGLAQNLNINNSRWILCLLAIVQILGATFLFSNTLDINEFLTLIWVKMAFAFEGGLLLFIWFAAFIRIKWSKQVRRTK</sequence>
<evidence type="ECO:0000256" key="4">
    <source>
        <dbReference type="ARBA" id="ARBA00022544"/>
    </source>
</evidence>
<dbReference type="STRING" id="646529.Desaci_2877"/>
<dbReference type="HOGENOM" id="CLU_047547_1_2_9"/>
<evidence type="ECO:0000256" key="7">
    <source>
        <dbReference type="ARBA" id="ARBA00023136"/>
    </source>
</evidence>
<dbReference type="GO" id="GO:0009847">
    <property type="term" value="P:spore germination"/>
    <property type="evidence" value="ECO:0007669"/>
    <property type="project" value="InterPro"/>
</dbReference>
<evidence type="ECO:0000313" key="10">
    <source>
        <dbReference type="Proteomes" id="UP000002892"/>
    </source>
</evidence>
<evidence type="ECO:0000256" key="8">
    <source>
        <dbReference type="SAM" id="Phobius"/>
    </source>
</evidence>
<comment type="subcellular location">
    <subcellularLocation>
        <location evidence="1">Membrane</location>
        <topology evidence="1">Multi-pass membrane protein</topology>
    </subcellularLocation>
</comment>
<feature type="transmembrane region" description="Helical" evidence="8">
    <location>
        <begin position="16"/>
        <end position="39"/>
    </location>
</feature>
<evidence type="ECO:0000256" key="2">
    <source>
        <dbReference type="ARBA" id="ARBA00007998"/>
    </source>
</evidence>
<proteinExistence type="inferred from homology"/>
<feature type="transmembrane region" description="Helical" evidence="8">
    <location>
        <begin position="222"/>
        <end position="244"/>
    </location>
</feature>
<dbReference type="OrthoDB" id="1675410at2"/>
<dbReference type="InterPro" id="IPR004761">
    <property type="entry name" value="Spore_GerAB"/>
</dbReference>
<gene>
    <name evidence="9" type="ordered locus">Desaci_2877</name>
</gene>
<dbReference type="AlphaFoldDB" id="I4D7L5"/>
<keyword evidence="7 8" id="KW-0472">Membrane</keyword>
<dbReference type="Pfam" id="PF03845">
    <property type="entry name" value="Spore_permease"/>
    <property type="match status" value="1"/>
</dbReference>
<feature type="transmembrane region" description="Helical" evidence="8">
    <location>
        <begin position="86"/>
        <end position="107"/>
    </location>
</feature>
<dbReference type="PANTHER" id="PTHR34975:SF2">
    <property type="entry name" value="SPORE GERMINATION PROTEIN A2"/>
    <property type="match status" value="1"/>
</dbReference>
<name>I4D7L5_DESAJ</name>
<keyword evidence="6 8" id="KW-1133">Transmembrane helix</keyword>
<evidence type="ECO:0000256" key="3">
    <source>
        <dbReference type="ARBA" id="ARBA00022448"/>
    </source>
</evidence>
<evidence type="ECO:0000313" key="9">
    <source>
        <dbReference type="EMBL" id="AFM41789.1"/>
    </source>
</evidence>
<dbReference type="NCBIfam" id="TIGR00912">
    <property type="entry name" value="2A0309"/>
    <property type="match status" value="1"/>
</dbReference>
<keyword evidence="5 8" id="KW-0812">Transmembrane</keyword>
<feature type="transmembrane region" description="Helical" evidence="8">
    <location>
        <begin position="189"/>
        <end position="210"/>
    </location>
</feature>
<feature type="transmembrane region" description="Helical" evidence="8">
    <location>
        <begin position="152"/>
        <end position="169"/>
    </location>
</feature>
<feature type="transmembrane region" description="Helical" evidence="8">
    <location>
        <begin position="45"/>
        <end position="66"/>
    </location>
</feature>
<evidence type="ECO:0000256" key="5">
    <source>
        <dbReference type="ARBA" id="ARBA00022692"/>
    </source>
</evidence>
<dbReference type="PANTHER" id="PTHR34975">
    <property type="entry name" value="SPORE GERMINATION PROTEIN A2"/>
    <property type="match status" value="1"/>
</dbReference>
<dbReference type="KEGG" id="dai:Desaci_2877"/>
<dbReference type="Proteomes" id="UP000002892">
    <property type="component" value="Chromosome"/>
</dbReference>
<dbReference type="RefSeq" id="WP_014827782.1">
    <property type="nucleotide sequence ID" value="NC_018068.1"/>
</dbReference>
<feature type="transmembrane region" description="Helical" evidence="8">
    <location>
        <begin position="277"/>
        <end position="295"/>
    </location>
</feature>
<keyword evidence="10" id="KW-1185">Reference proteome</keyword>
<reference evidence="9 10" key="1">
    <citation type="journal article" date="2012" name="J. Bacteriol.">
        <title>Complete genome sequences of Desulfosporosinus orientis DSM765T, Desulfosporosinus youngiae DSM17734T, Desulfosporosinus meridiei DSM13257T, and Desulfosporosinus acidiphilus DSM22704T.</title>
        <authorList>
            <person name="Pester M."/>
            <person name="Brambilla E."/>
            <person name="Alazard D."/>
            <person name="Rattei T."/>
            <person name="Weinmaier T."/>
            <person name="Han J."/>
            <person name="Lucas S."/>
            <person name="Lapidus A."/>
            <person name="Cheng J.F."/>
            <person name="Goodwin L."/>
            <person name="Pitluck S."/>
            <person name="Peters L."/>
            <person name="Ovchinnikova G."/>
            <person name="Teshima H."/>
            <person name="Detter J.C."/>
            <person name="Han C.S."/>
            <person name="Tapia R."/>
            <person name="Land M.L."/>
            <person name="Hauser L."/>
            <person name="Kyrpides N.C."/>
            <person name="Ivanova N.N."/>
            <person name="Pagani I."/>
            <person name="Huntmann M."/>
            <person name="Wei C.L."/>
            <person name="Davenport K.W."/>
            <person name="Daligault H."/>
            <person name="Chain P.S."/>
            <person name="Chen A."/>
            <person name="Mavromatis K."/>
            <person name="Markowitz V."/>
            <person name="Szeto E."/>
            <person name="Mikhailova N."/>
            <person name="Pati A."/>
            <person name="Wagner M."/>
            <person name="Woyke T."/>
            <person name="Ollivier B."/>
            <person name="Klenk H.P."/>
            <person name="Spring S."/>
            <person name="Loy A."/>
        </authorList>
    </citation>
    <scope>NUCLEOTIDE SEQUENCE [LARGE SCALE GENOMIC DNA]</scope>
    <source>
        <strain evidence="10">DSM 22704 / JCM 16185 / SJ4</strain>
    </source>
</reference>
<comment type="similarity">
    <text evidence="2">Belongs to the amino acid-polyamine-organocation (APC) superfamily. Spore germination protein (SGP) (TC 2.A.3.9) family.</text>
</comment>
<accession>I4D7L5</accession>
<keyword evidence="4" id="KW-0309">Germination</keyword>
<evidence type="ECO:0000256" key="6">
    <source>
        <dbReference type="ARBA" id="ARBA00022989"/>
    </source>
</evidence>
<protein>
    <submittedName>
        <fullName evidence="9">Spore germination protein, amino acid permease</fullName>
    </submittedName>
</protein>
<organism evidence="9 10">
    <name type="scientific">Desulfosporosinus acidiphilus (strain DSM 22704 / JCM 16185 / SJ4)</name>
    <dbReference type="NCBI Taxonomy" id="646529"/>
    <lineage>
        <taxon>Bacteria</taxon>
        <taxon>Bacillati</taxon>
        <taxon>Bacillota</taxon>
        <taxon>Clostridia</taxon>
        <taxon>Eubacteriales</taxon>
        <taxon>Desulfitobacteriaceae</taxon>
        <taxon>Desulfosporosinus</taxon>
    </lineage>
</organism>
<dbReference type="EMBL" id="CP003639">
    <property type="protein sequence ID" value="AFM41789.1"/>
    <property type="molecule type" value="Genomic_DNA"/>
</dbReference>
<keyword evidence="3" id="KW-0813">Transport</keyword>
<dbReference type="eggNOG" id="COG3949">
    <property type="taxonomic scope" value="Bacteria"/>
</dbReference>
<feature type="transmembrane region" description="Helical" evidence="8">
    <location>
        <begin position="113"/>
        <end position="140"/>
    </location>
</feature>
<evidence type="ECO:0000256" key="1">
    <source>
        <dbReference type="ARBA" id="ARBA00004141"/>
    </source>
</evidence>